<dbReference type="InterPro" id="IPR010693">
    <property type="entry name" value="Divergent_4Fe-4S_mono-cluster"/>
</dbReference>
<feature type="domain" description="Divergent 4Fe-4S mono-cluster" evidence="2">
    <location>
        <begin position="5"/>
        <end position="65"/>
    </location>
</feature>
<evidence type="ECO:0000256" key="1">
    <source>
        <dbReference type="SAM" id="MobiDB-lite"/>
    </source>
</evidence>
<evidence type="ECO:0000313" key="3">
    <source>
        <dbReference type="EMBL" id="ARJ50820.1"/>
    </source>
</evidence>
<dbReference type="KEGG" id="slz:B5P37_05545"/>
<proteinExistence type="predicted"/>
<accession>A0AAC9WJ36</accession>
<evidence type="ECO:0000313" key="4">
    <source>
        <dbReference type="Proteomes" id="UP000242864"/>
    </source>
</evidence>
<sequence length="147" mass="16773">MVKQYTGEKVNVHFEPGRCVHAAECVRGLSDVFDVEKRPWIQPDNAEVTDVIKVVERCPSGALTYECKSGVLESHPETRVAYGDDGELFIYGDFKLVQDDKVVRLNRAILTSDLSKTESPPFYTKSFQEQSDKTQYYKPIQDEANKY</sequence>
<keyword evidence="4" id="KW-1185">Reference proteome</keyword>
<dbReference type="RefSeq" id="WP_085237298.1">
    <property type="nucleotide sequence ID" value="NZ_CP020773.1"/>
</dbReference>
<gene>
    <name evidence="3" type="ORF">B5P37_05545</name>
</gene>
<dbReference type="EMBL" id="CP020773">
    <property type="protein sequence ID" value="ARJ50820.1"/>
    <property type="molecule type" value="Genomic_DNA"/>
</dbReference>
<dbReference type="Proteomes" id="UP000242864">
    <property type="component" value="Chromosome"/>
</dbReference>
<protein>
    <recommendedName>
        <fullName evidence="2">Divergent 4Fe-4S mono-cluster domain-containing protein</fullName>
    </recommendedName>
</protein>
<dbReference type="Pfam" id="PF06902">
    <property type="entry name" value="Fer4_19"/>
    <property type="match status" value="1"/>
</dbReference>
<reference evidence="3 4" key="1">
    <citation type="submission" date="2017-04" db="EMBL/GenBank/DDBJ databases">
        <authorList>
            <person name="Veseli I.A."/>
            <person name="Tang C."/>
            <person name="Pombert J.-F."/>
        </authorList>
    </citation>
    <scope>NUCLEOTIDE SEQUENCE [LARGE SCALE GENOMIC DNA]</scope>
    <source>
        <strain evidence="3 4">ATCC 700373</strain>
    </source>
</reference>
<feature type="region of interest" description="Disordered" evidence="1">
    <location>
        <begin position="120"/>
        <end position="147"/>
    </location>
</feature>
<organism evidence="3 4">
    <name type="scientific">Staphylococcus lutrae</name>
    <dbReference type="NCBI Taxonomy" id="155085"/>
    <lineage>
        <taxon>Bacteria</taxon>
        <taxon>Bacillati</taxon>
        <taxon>Bacillota</taxon>
        <taxon>Bacilli</taxon>
        <taxon>Bacillales</taxon>
        <taxon>Staphylococcaceae</taxon>
        <taxon>Staphylococcus</taxon>
    </lineage>
</organism>
<name>A0AAC9WJ36_9STAP</name>
<dbReference type="AlphaFoldDB" id="A0AAC9WJ36"/>
<evidence type="ECO:0000259" key="2">
    <source>
        <dbReference type="Pfam" id="PF06902"/>
    </source>
</evidence>